<feature type="domain" description="D-isomer specific 2-hydroxyacid dehydrogenase NAD-binding" evidence="6">
    <location>
        <begin position="113"/>
        <end position="288"/>
    </location>
</feature>
<evidence type="ECO:0000256" key="1">
    <source>
        <dbReference type="ARBA" id="ARBA00005854"/>
    </source>
</evidence>
<keyword evidence="8" id="KW-1185">Reference proteome</keyword>
<protein>
    <submittedName>
        <fullName evidence="7">Phosphoglycerate dehydrogenase-like enzyme</fullName>
    </submittedName>
</protein>
<comment type="caution">
    <text evidence="7">The sequence shown here is derived from an EMBL/GenBank/DDBJ whole genome shotgun (WGS) entry which is preliminary data.</text>
</comment>
<dbReference type="InterPro" id="IPR006140">
    <property type="entry name" value="D-isomer_DH_NAD-bd"/>
</dbReference>
<evidence type="ECO:0000256" key="2">
    <source>
        <dbReference type="ARBA" id="ARBA00023002"/>
    </source>
</evidence>
<evidence type="ECO:0000313" key="7">
    <source>
        <dbReference type="EMBL" id="TQM34116.1"/>
    </source>
</evidence>
<evidence type="ECO:0000259" key="6">
    <source>
        <dbReference type="Pfam" id="PF02826"/>
    </source>
</evidence>
<dbReference type="Gene3D" id="3.40.50.720">
    <property type="entry name" value="NAD(P)-binding Rossmann-like Domain"/>
    <property type="match status" value="2"/>
</dbReference>
<feature type="domain" description="D-isomer specific 2-hydroxyacid dehydrogenase catalytic" evidence="5">
    <location>
        <begin position="54"/>
        <end position="319"/>
    </location>
</feature>
<dbReference type="OrthoDB" id="4324715at2"/>
<dbReference type="SUPFAM" id="SSF51735">
    <property type="entry name" value="NAD(P)-binding Rossmann-fold domains"/>
    <property type="match status" value="1"/>
</dbReference>
<dbReference type="GO" id="GO:0051287">
    <property type="term" value="F:NAD binding"/>
    <property type="evidence" value="ECO:0007669"/>
    <property type="project" value="InterPro"/>
</dbReference>
<sequence length="320" mass="33158">MRAALLMDPALVPFVFGPDTRSRLSELVEIEGDAATSAAGIPDPAGVDLLIAGWGATPAGPDDIAAFTGLRAVVHWGGGIGWLDAQAAGRGIRISTAKAANAIPVAEFTHAMITLAAKDAFWLSRQYTAEQRFIAREAAAPRAGLYGTTVGIVGASAIGTLVMQKLRGNDVRVLLYDPYASTADAAALGAELVGDLVELAARSDLLSIHAPELPSTAGMVSAEVLAALRDGATVINTARGSLVDQDALVAELQRGRLRAILDVTDPDPLPAGHVLYALPNVFLTPHLAGSMGVELQRLGEAALAEIERFVAGEPFAHPVP</sequence>
<dbReference type="InterPro" id="IPR050223">
    <property type="entry name" value="D-isomer_2-hydroxyacid_DH"/>
</dbReference>
<comment type="similarity">
    <text evidence="1 4">Belongs to the D-isomer specific 2-hydroxyacid dehydrogenase family.</text>
</comment>
<dbReference type="GO" id="GO:0005829">
    <property type="term" value="C:cytosol"/>
    <property type="evidence" value="ECO:0007669"/>
    <property type="project" value="TreeGrafter"/>
</dbReference>
<dbReference type="EMBL" id="VFPE01000001">
    <property type="protein sequence ID" value="TQM34116.1"/>
    <property type="molecule type" value="Genomic_DNA"/>
</dbReference>
<dbReference type="CDD" id="cd12167">
    <property type="entry name" value="2-Hacid_dh_8"/>
    <property type="match status" value="1"/>
</dbReference>
<dbReference type="InterPro" id="IPR006139">
    <property type="entry name" value="D-isomer_2_OHA_DH_cat_dom"/>
</dbReference>
<dbReference type="InterPro" id="IPR036291">
    <property type="entry name" value="NAD(P)-bd_dom_sf"/>
</dbReference>
<keyword evidence="2 4" id="KW-0560">Oxidoreductase</keyword>
<proteinExistence type="inferred from homology"/>
<gene>
    <name evidence="7" type="ORF">FB391_0403</name>
</gene>
<dbReference type="GO" id="GO:0030267">
    <property type="term" value="F:glyoxylate reductase (NADPH) activity"/>
    <property type="evidence" value="ECO:0007669"/>
    <property type="project" value="TreeGrafter"/>
</dbReference>
<dbReference type="SUPFAM" id="SSF52283">
    <property type="entry name" value="Formate/glycerate dehydrogenase catalytic domain-like"/>
    <property type="match status" value="1"/>
</dbReference>
<dbReference type="GO" id="GO:0016618">
    <property type="term" value="F:hydroxypyruvate reductase [NAD(P)H] activity"/>
    <property type="evidence" value="ECO:0007669"/>
    <property type="project" value="TreeGrafter"/>
</dbReference>
<organism evidence="7 8">
    <name type="scientific">Microbacterium kyungheense</name>
    <dbReference type="NCBI Taxonomy" id="1263636"/>
    <lineage>
        <taxon>Bacteria</taxon>
        <taxon>Bacillati</taxon>
        <taxon>Actinomycetota</taxon>
        <taxon>Actinomycetes</taxon>
        <taxon>Micrococcales</taxon>
        <taxon>Microbacteriaceae</taxon>
        <taxon>Microbacterium</taxon>
    </lineage>
</organism>
<evidence type="ECO:0000259" key="5">
    <source>
        <dbReference type="Pfam" id="PF00389"/>
    </source>
</evidence>
<evidence type="ECO:0000256" key="4">
    <source>
        <dbReference type="RuleBase" id="RU003719"/>
    </source>
</evidence>
<accession>A0A543FK80</accession>
<evidence type="ECO:0000313" key="8">
    <source>
        <dbReference type="Proteomes" id="UP000320235"/>
    </source>
</evidence>
<dbReference type="PANTHER" id="PTHR10996:SF178">
    <property type="entry name" value="2-HYDROXYACID DEHYDROGENASE YGL185C-RELATED"/>
    <property type="match status" value="1"/>
</dbReference>
<dbReference type="Pfam" id="PF02826">
    <property type="entry name" value="2-Hacid_dh_C"/>
    <property type="match status" value="1"/>
</dbReference>
<keyword evidence="3" id="KW-0520">NAD</keyword>
<dbReference type="Proteomes" id="UP000320235">
    <property type="component" value="Unassembled WGS sequence"/>
</dbReference>
<reference evidence="7 8" key="1">
    <citation type="submission" date="2019-06" db="EMBL/GenBank/DDBJ databases">
        <title>Sequencing the genomes of 1000 actinobacteria strains.</title>
        <authorList>
            <person name="Klenk H.-P."/>
        </authorList>
    </citation>
    <scope>NUCLEOTIDE SEQUENCE [LARGE SCALE GENOMIC DNA]</scope>
    <source>
        <strain evidence="7 8">DSM 105492</strain>
    </source>
</reference>
<dbReference type="RefSeq" id="WP_141892616.1">
    <property type="nucleotide sequence ID" value="NZ_BAABLH010000001.1"/>
</dbReference>
<dbReference type="AlphaFoldDB" id="A0A543FK80"/>
<dbReference type="Pfam" id="PF00389">
    <property type="entry name" value="2-Hacid_dh"/>
    <property type="match status" value="1"/>
</dbReference>
<dbReference type="PANTHER" id="PTHR10996">
    <property type="entry name" value="2-HYDROXYACID DEHYDROGENASE-RELATED"/>
    <property type="match status" value="1"/>
</dbReference>
<name>A0A543FK80_9MICO</name>
<evidence type="ECO:0000256" key="3">
    <source>
        <dbReference type="ARBA" id="ARBA00023027"/>
    </source>
</evidence>